<dbReference type="RefSeq" id="WP_265351006.1">
    <property type="nucleotide sequence ID" value="NZ_JAMQPL010000002.1"/>
</dbReference>
<dbReference type="Proteomes" id="UP001208912">
    <property type="component" value="Unassembled WGS sequence"/>
</dbReference>
<name>A0AAW5VEH8_9LEPT</name>
<evidence type="ECO:0000313" key="2">
    <source>
        <dbReference type="EMBL" id="MCW7530203.1"/>
    </source>
</evidence>
<evidence type="ECO:0000313" key="3">
    <source>
        <dbReference type="Proteomes" id="UP001208540"/>
    </source>
</evidence>
<dbReference type="EMBL" id="JAMQPM010000002">
    <property type="protein sequence ID" value="MCW7525682.1"/>
    <property type="molecule type" value="Genomic_DNA"/>
</dbReference>
<comment type="caution">
    <text evidence="2">The sequence shown here is derived from an EMBL/GenBank/DDBJ whole genome shotgun (WGS) entry which is preliminary data.</text>
</comment>
<dbReference type="InterPro" id="IPR027417">
    <property type="entry name" value="P-loop_NTPase"/>
</dbReference>
<evidence type="ECO:0000313" key="1">
    <source>
        <dbReference type="EMBL" id="MCW7525682.1"/>
    </source>
</evidence>
<keyword evidence="4" id="KW-1185">Reference proteome</keyword>
<gene>
    <name evidence="1" type="ORF">ND861_04930</name>
    <name evidence="2" type="ORF">ND862_08290</name>
</gene>
<proteinExistence type="predicted"/>
<dbReference type="Gene3D" id="3.40.50.300">
    <property type="entry name" value="P-loop containing nucleotide triphosphate hydrolases"/>
    <property type="match status" value="1"/>
</dbReference>
<dbReference type="SUPFAM" id="SSF52540">
    <property type="entry name" value="P-loop containing nucleoside triphosphate hydrolases"/>
    <property type="match status" value="1"/>
</dbReference>
<dbReference type="Proteomes" id="UP001208540">
    <property type="component" value="Unassembled WGS sequence"/>
</dbReference>
<sequence length="103" mass="11966">MPGYGTQMHDTEEILNGIEFRYFKKIIFVIKGKINAHDQVVFSKLIQYNPIIVRTFSEGLNESELKSVTEDIGKNLNKFIKVSFVSNRTNMNLEILKNRLEID</sequence>
<dbReference type="EMBL" id="JAMQPL010000002">
    <property type="protein sequence ID" value="MCW7530203.1"/>
    <property type="molecule type" value="Genomic_DNA"/>
</dbReference>
<organism evidence="2 3">
    <name type="scientific">Leptospira soteropolitanensis</name>
    <dbReference type="NCBI Taxonomy" id="2950025"/>
    <lineage>
        <taxon>Bacteria</taxon>
        <taxon>Pseudomonadati</taxon>
        <taxon>Spirochaetota</taxon>
        <taxon>Spirochaetia</taxon>
        <taxon>Leptospirales</taxon>
        <taxon>Leptospiraceae</taxon>
        <taxon>Leptospira</taxon>
    </lineage>
</organism>
<protein>
    <submittedName>
        <fullName evidence="2">Uncharacterized protein</fullName>
    </submittedName>
</protein>
<accession>A0AAW5VEH8</accession>
<dbReference type="AlphaFoldDB" id="A0AAW5VEH8"/>
<evidence type="ECO:0000313" key="4">
    <source>
        <dbReference type="Proteomes" id="UP001208912"/>
    </source>
</evidence>
<reference evidence="2 4" key="1">
    <citation type="submission" date="2022-06" db="EMBL/GenBank/DDBJ databases">
        <title>Leptospira isolates from biofilms formed at urban environments.</title>
        <authorList>
            <person name="Ribeiro P.S."/>
            <person name="Sousa T."/>
            <person name="Carvalho N."/>
            <person name="Aburjaile F."/>
            <person name="Neves F."/>
            <person name="Oliveira D."/>
            <person name="Blanco L."/>
            <person name="Lima J."/>
            <person name="Costa F."/>
            <person name="Brenig B."/>
            <person name="Soares S."/>
            <person name="Ramos R."/>
            <person name="Goes-Neto A."/>
            <person name="Matiuzzi M."/>
            <person name="Azevedo V."/>
            <person name="Ristow P."/>
        </authorList>
    </citation>
    <scope>NUCLEOTIDE SEQUENCE</scope>
    <source>
        <strain evidence="1 4">VSF19</strain>
        <strain evidence="2">VSF20</strain>
    </source>
</reference>